<reference evidence="1" key="1">
    <citation type="submission" date="2013-12" db="EMBL/GenBank/DDBJ databases">
        <authorList>
            <person name="Omoto C.K."/>
            <person name="Sibley D."/>
            <person name="Venepally P."/>
            <person name="Hadjithomas M."/>
            <person name="Karamycheva S."/>
            <person name="Brunk B."/>
            <person name="Roos D."/>
            <person name="Caler E."/>
            <person name="Lorenzi H."/>
        </authorList>
    </citation>
    <scope>NUCLEOTIDE SEQUENCE</scope>
</reference>
<evidence type="ECO:0000313" key="2">
    <source>
        <dbReference type="Proteomes" id="UP000019763"/>
    </source>
</evidence>
<dbReference type="GeneID" id="22915981"/>
<evidence type="ECO:0000313" key="1">
    <source>
        <dbReference type="EMBL" id="EZG43340.1"/>
    </source>
</evidence>
<protein>
    <submittedName>
        <fullName evidence="1">Uncharacterized protein</fullName>
    </submittedName>
</protein>
<organism evidence="1 2">
    <name type="scientific">Gregarina niphandrodes</name>
    <name type="common">Septate eugregarine</name>
    <dbReference type="NCBI Taxonomy" id="110365"/>
    <lineage>
        <taxon>Eukaryota</taxon>
        <taxon>Sar</taxon>
        <taxon>Alveolata</taxon>
        <taxon>Apicomplexa</taxon>
        <taxon>Conoidasida</taxon>
        <taxon>Gregarinasina</taxon>
        <taxon>Eugregarinorida</taxon>
        <taxon>Gregarinidae</taxon>
        <taxon>Gregarina</taxon>
    </lineage>
</organism>
<comment type="caution">
    <text evidence="1">The sequence shown here is derived from an EMBL/GenBank/DDBJ whole genome shotgun (WGS) entry which is preliminary data.</text>
</comment>
<proteinExistence type="predicted"/>
<accession>A0A023AYI2</accession>
<dbReference type="VEuPathDB" id="CryptoDB:GNI_176340"/>
<dbReference type="RefSeq" id="XP_011133411.1">
    <property type="nucleotide sequence ID" value="XM_011135109.1"/>
</dbReference>
<keyword evidence="2" id="KW-1185">Reference proteome</keyword>
<name>A0A023AYI2_GRENI</name>
<dbReference type="Proteomes" id="UP000019763">
    <property type="component" value="Unassembled WGS sequence"/>
</dbReference>
<dbReference type="EMBL" id="AFNH02001326">
    <property type="protein sequence ID" value="EZG43340.1"/>
    <property type="molecule type" value="Genomic_DNA"/>
</dbReference>
<gene>
    <name evidence="1" type="ORF">GNI_176340</name>
</gene>
<dbReference type="AlphaFoldDB" id="A0A023AYI2"/>
<sequence length="143" mass="15781">MVAATLTACLTKLNSTLSGKRYKPIKHLTGERLSALANIKANLRQHTNDDDDSRLHSALHNQLQVLGPSMLEPFKQSLIPDQSKLCVAVLDLLGRLAHTPFFYWKASDGQDNLCDLIVNHIANGVAETEDTNVLLAVSPNPWR</sequence>